<dbReference type="Proteomes" id="UP001295423">
    <property type="component" value="Unassembled WGS sequence"/>
</dbReference>
<sequence>MIRSRKRRRRSNRCFACGEGCSMQGMLVLIVVVMFFLVAYSANSASDVEFDVARSLSTINDTTDTSKYHESSSSNPAKTTTKNTNAVTLKSQERPSFLRDKAAGFHAIHVYHGPEDSINSLPNNSEGMVYKQYGRGSQVDQDRIVAALALALASQVAAAAEEEPSFYFVDLAANDPIQLSNTLLLEKKGWHGLCVEPNPMYWYRLAHRQCDVAAAFVGSRQDQNKVTVSLTNKEFGGIVGDGMDNKDHSKVETEQRYTISLKSIFDDFGVPKSIDYLSLDVEGAEELIMRDFPYESYTIHFLTVERPKPELQTILKSNGYQFVMMLIYWGETLWVHESVAKQMGVDKIQEVAKANSDYVDKTPKKGQHLFTIDTGEYKRVV</sequence>
<dbReference type="GO" id="GO:0031902">
    <property type="term" value="C:late endosome membrane"/>
    <property type="evidence" value="ECO:0007669"/>
    <property type="project" value="TreeGrafter"/>
</dbReference>
<dbReference type="InterPro" id="IPR029063">
    <property type="entry name" value="SAM-dependent_MTases_sf"/>
</dbReference>
<dbReference type="EMBL" id="CAKOGP040002202">
    <property type="protein sequence ID" value="CAJ1964949.1"/>
    <property type="molecule type" value="Genomic_DNA"/>
</dbReference>
<accession>A0AAD2JMI9</accession>
<feature type="compositionally biased region" description="Low complexity" evidence="1">
    <location>
        <begin position="71"/>
        <end position="86"/>
    </location>
</feature>
<dbReference type="InterPro" id="IPR053202">
    <property type="entry name" value="EGF_Rcpt_Signaling_Reg"/>
</dbReference>
<dbReference type="GO" id="GO:0005794">
    <property type="term" value="C:Golgi apparatus"/>
    <property type="evidence" value="ECO:0007669"/>
    <property type="project" value="TreeGrafter"/>
</dbReference>
<organism evidence="3 4">
    <name type="scientific">Cylindrotheca closterium</name>
    <dbReference type="NCBI Taxonomy" id="2856"/>
    <lineage>
        <taxon>Eukaryota</taxon>
        <taxon>Sar</taxon>
        <taxon>Stramenopiles</taxon>
        <taxon>Ochrophyta</taxon>
        <taxon>Bacillariophyta</taxon>
        <taxon>Bacillariophyceae</taxon>
        <taxon>Bacillariophycidae</taxon>
        <taxon>Bacillariales</taxon>
        <taxon>Bacillariaceae</taxon>
        <taxon>Cylindrotheca</taxon>
    </lineage>
</organism>
<dbReference type="AlphaFoldDB" id="A0AAD2JMI9"/>
<dbReference type="Gene3D" id="3.40.50.150">
    <property type="entry name" value="Vaccinia Virus protein VP39"/>
    <property type="match status" value="1"/>
</dbReference>
<dbReference type="SUPFAM" id="SSF53335">
    <property type="entry name" value="S-adenosyl-L-methionine-dependent methyltransferases"/>
    <property type="match status" value="1"/>
</dbReference>
<dbReference type="Pfam" id="PF05050">
    <property type="entry name" value="Methyltransf_21"/>
    <property type="match status" value="1"/>
</dbReference>
<keyword evidence="4" id="KW-1185">Reference proteome</keyword>
<evidence type="ECO:0000313" key="3">
    <source>
        <dbReference type="EMBL" id="CAJ1964949.1"/>
    </source>
</evidence>
<evidence type="ECO:0000256" key="1">
    <source>
        <dbReference type="SAM" id="MobiDB-lite"/>
    </source>
</evidence>
<feature type="domain" description="Methyltransferase FkbM" evidence="2">
    <location>
        <begin position="171"/>
        <end position="305"/>
    </location>
</feature>
<proteinExistence type="predicted"/>
<feature type="region of interest" description="Disordered" evidence="1">
    <location>
        <begin position="62"/>
        <end position="89"/>
    </location>
</feature>
<gene>
    <name evidence="3" type="ORF">CYCCA115_LOCUS20874</name>
</gene>
<dbReference type="PANTHER" id="PTHR34009:SF2">
    <property type="entry name" value="PROTEIN STAR"/>
    <property type="match status" value="1"/>
</dbReference>
<evidence type="ECO:0000259" key="2">
    <source>
        <dbReference type="Pfam" id="PF05050"/>
    </source>
</evidence>
<protein>
    <recommendedName>
        <fullName evidence="2">Methyltransferase FkbM domain-containing protein</fullName>
    </recommendedName>
</protein>
<evidence type="ECO:0000313" key="4">
    <source>
        <dbReference type="Proteomes" id="UP001295423"/>
    </source>
</evidence>
<dbReference type="GO" id="GO:0016197">
    <property type="term" value="P:endosomal transport"/>
    <property type="evidence" value="ECO:0007669"/>
    <property type="project" value="TreeGrafter"/>
</dbReference>
<reference evidence="3" key="1">
    <citation type="submission" date="2023-08" db="EMBL/GenBank/DDBJ databases">
        <authorList>
            <person name="Audoor S."/>
            <person name="Bilcke G."/>
        </authorList>
    </citation>
    <scope>NUCLEOTIDE SEQUENCE</scope>
</reference>
<dbReference type="InterPro" id="IPR006342">
    <property type="entry name" value="FkbM_mtfrase"/>
</dbReference>
<dbReference type="PANTHER" id="PTHR34009">
    <property type="entry name" value="PROTEIN STAR"/>
    <property type="match status" value="1"/>
</dbReference>
<dbReference type="GO" id="GO:0005886">
    <property type="term" value="C:plasma membrane"/>
    <property type="evidence" value="ECO:0007669"/>
    <property type="project" value="TreeGrafter"/>
</dbReference>
<dbReference type="GO" id="GO:0005789">
    <property type="term" value="C:endoplasmic reticulum membrane"/>
    <property type="evidence" value="ECO:0007669"/>
    <property type="project" value="TreeGrafter"/>
</dbReference>
<comment type="caution">
    <text evidence="3">The sequence shown here is derived from an EMBL/GenBank/DDBJ whole genome shotgun (WGS) entry which is preliminary data.</text>
</comment>
<name>A0AAD2JMI9_9STRA</name>
<dbReference type="GO" id="GO:0006888">
    <property type="term" value="P:endoplasmic reticulum to Golgi vesicle-mediated transport"/>
    <property type="evidence" value="ECO:0007669"/>
    <property type="project" value="TreeGrafter"/>
</dbReference>